<dbReference type="AlphaFoldDB" id="X6LVC3"/>
<gene>
    <name evidence="2" type="ORF">RFI_32715</name>
</gene>
<reference evidence="2 3" key="1">
    <citation type="journal article" date="2013" name="Curr. Biol.">
        <title>The Genome of the Foraminiferan Reticulomyxa filosa.</title>
        <authorList>
            <person name="Glockner G."/>
            <person name="Hulsmann N."/>
            <person name="Schleicher M."/>
            <person name="Noegel A.A."/>
            <person name="Eichinger L."/>
            <person name="Gallinger C."/>
            <person name="Pawlowski J."/>
            <person name="Sierra R."/>
            <person name="Euteneuer U."/>
            <person name="Pillet L."/>
            <person name="Moustafa A."/>
            <person name="Platzer M."/>
            <person name="Groth M."/>
            <person name="Szafranski K."/>
            <person name="Schliwa M."/>
        </authorList>
    </citation>
    <scope>NUCLEOTIDE SEQUENCE [LARGE SCALE GENOMIC DNA]</scope>
</reference>
<dbReference type="OMA" id="MREAMVN"/>
<feature type="compositionally biased region" description="Low complexity" evidence="1">
    <location>
        <begin position="115"/>
        <end position="125"/>
    </location>
</feature>
<evidence type="ECO:0000256" key="1">
    <source>
        <dbReference type="SAM" id="MobiDB-lite"/>
    </source>
</evidence>
<evidence type="ECO:0000313" key="2">
    <source>
        <dbReference type="EMBL" id="ETO04680.1"/>
    </source>
</evidence>
<organism evidence="2 3">
    <name type="scientific">Reticulomyxa filosa</name>
    <dbReference type="NCBI Taxonomy" id="46433"/>
    <lineage>
        <taxon>Eukaryota</taxon>
        <taxon>Sar</taxon>
        <taxon>Rhizaria</taxon>
        <taxon>Retaria</taxon>
        <taxon>Foraminifera</taxon>
        <taxon>Monothalamids</taxon>
        <taxon>Reticulomyxidae</taxon>
        <taxon>Reticulomyxa</taxon>
    </lineage>
</organism>
<feature type="compositionally biased region" description="Basic and acidic residues" evidence="1">
    <location>
        <begin position="67"/>
        <end position="88"/>
    </location>
</feature>
<feature type="region of interest" description="Disordered" evidence="1">
    <location>
        <begin position="31"/>
        <end position="130"/>
    </location>
</feature>
<comment type="caution">
    <text evidence="2">The sequence shown here is derived from an EMBL/GenBank/DDBJ whole genome shotgun (WGS) entry which is preliminary data.</text>
</comment>
<dbReference type="Proteomes" id="UP000023152">
    <property type="component" value="Unassembled WGS sequence"/>
</dbReference>
<feature type="compositionally biased region" description="Low complexity" evidence="1">
    <location>
        <begin position="50"/>
        <end position="66"/>
    </location>
</feature>
<sequence>MSDTAIDEDHTYPLLIFHFVNFGFFLPKKTLESQQSTPRESTEQENQSTQAEEAGQAGQAGQAGESQSERPDPSEHKEKQNNEDKNDNDNVNSNDNDNDNDNDNGSDNDNDNDNDNNNNNDGNNNTSGYQIAGLSKTLTQLSLDPRVASIPNKNKGLARRDQLKKTYLSEKSLSQLQTTKREEQMREAMVNNKKLAFH</sequence>
<accession>X6LVC3</accession>
<proteinExistence type="predicted"/>
<evidence type="ECO:0000313" key="3">
    <source>
        <dbReference type="Proteomes" id="UP000023152"/>
    </source>
</evidence>
<feature type="compositionally biased region" description="Acidic residues" evidence="1">
    <location>
        <begin position="96"/>
        <end position="114"/>
    </location>
</feature>
<dbReference type="EMBL" id="ASPP01029060">
    <property type="protein sequence ID" value="ETO04680.1"/>
    <property type="molecule type" value="Genomic_DNA"/>
</dbReference>
<protein>
    <submittedName>
        <fullName evidence="2">MIF4G domain protein</fullName>
    </submittedName>
</protein>
<feature type="compositionally biased region" description="Polar residues" evidence="1">
    <location>
        <begin position="32"/>
        <end position="49"/>
    </location>
</feature>
<keyword evidence="3" id="KW-1185">Reference proteome</keyword>
<name>X6LVC3_RETFI</name>